<name>A0A8I3XD12_CALJA</name>
<reference evidence="1 2" key="1">
    <citation type="submission" date="2009-03" db="EMBL/GenBank/DDBJ databases">
        <authorList>
            <person name="Warren W."/>
            <person name="Ye L."/>
            <person name="Minx P."/>
            <person name="Worley K."/>
            <person name="Gibbs R."/>
            <person name="Wilson R.K."/>
        </authorList>
    </citation>
    <scope>NUCLEOTIDE SEQUENCE [LARGE SCALE GENOMIC DNA]</scope>
</reference>
<protein>
    <submittedName>
        <fullName evidence="1">Uncharacterized protein</fullName>
    </submittedName>
</protein>
<accession>A0A8I3XD12</accession>
<dbReference type="PANTHER" id="PTHR12138:SF162">
    <property type="entry name" value="CHROMOSOME UNDETERMINED SCAFFOLD_275, WHOLE GENOME SHOTGUN SEQUENCE"/>
    <property type="match status" value="1"/>
</dbReference>
<proteinExistence type="predicted"/>
<dbReference type="AlphaFoldDB" id="A0A8I3XD12"/>
<keyword evidence="2" id="KW-1185">Reference proteome</keyword>
<dbReference type="PRINTS" id="PR02045">
    <property type="entry name" value="F138DOMAIN"/>
</dbReference>
<dbReference type="GeneTree" id="ENSGT01120000271815"/>
<organism evidence="1 2">
    <name type="scientific">Callithrix jacchus</name>
    <name type="common">White-tufted-ear marmoset</name>
    <name type="synonym">Simia Jacchus</name>
    <dbReference type="NCBI Taxonomy" id="9483"/>
    <lineage>
        <taxon>Eukaryota</taxon>
        <taxon>Metazoa</taxon>
        <taxon>Chordata</taxon>
        <taxon>Craniata</taxon>
        <taxon>Vertebrata</taxon>
        <taxon>Euteleostomi</taxon>
        <taxon>Mammalia</taxon>
        <taxon>Eutheria</taxon>
        <taxon>Euarchontoglires</taxon>
        <taxon>Primates</taxon>
        <taxon>Haplorrhini</taxon>
        <taxon>Platyrrhini</taxon>
        <taxon>Cebidae</taxon>
        <taxon>Callitrichinae</taxon>
        <taxon>Callithrix</taxon>
        <taxon>Callithrix</taxon>
    </lineage>
</organism>
<sequence length="141" mass="15749">MSALFPFIFLRHSLSPLPRLVCSGTILAHCNLRLPGSGDSPASFSRVAETMGTLYHAQLIFVFLVETGFHQVGQADLELLTSGDLHPLSLPKCWDYRREPPCPAAIRYITLKKIFFCNHICYITTTDLAQATITKYHILVA</sequence>
<evidence type="ECO:0000313" key="1">
    <source>
        <dbReference type="Ensembl" id="ENSCJAP00000093406.1"/>
    </source>
</evidence>
<reference evidence="1" key="2">
    <citation type="submission" date="2025-08" db="UniProtKB">
        <authorList>
            <consortium name="Ensembl"/>
        </authorList>
    </citation>
    <scope>IDENTIFICATION</scope>
</reference>
<reference evidence="1" key="3">
    <citation type="submission" date="2025-09" db="UniProtKB">
        <authorList>
            <consortium name="Ensembl"/>
        </authorList>
    </citation>
    <scope>IDENTIFICATION</scope>
</reference>
<dbReference type="PANTHER" id="PTHR12138">
    <property type="entry name" value="PRIMATE-EXPANDED PROTEIN FAMILY"/>
    <property type="match status" value="1"/>
</dbReference>
<evidence type="ECO:0000313" key="2">
    <source>
        <dbReference type="Proteomes" id="UP000008225"/>
    </source>
</evidence>
<dbReference type="Proteomes" id="UP000008225">
    <property type="component" value="Chromosome 2"/>
</dbReference>
<dbReference type="Ensembl" id="ENSCJAT00000129532.1">
    <property type="protein sequence ID" value="ENSCJAP00000093406.1"/>
    <property type="gene ID" value="ENSCJAG00000076026.1"/>
</dbReference>